<keyword evidence="1" id="KW-0732">Signal</keyword>
<dbReference type="RefSeq" id="WP_345154413.1">
    <property type="nucleotide sequence ID" value="NZ_BAABEO010000034.1"/>
</dbReference>
<evidence type="ECO:0000256" key="1">
    <source>
        <dbReference type="SAM" id="SignalP"/>
    </source>
</evidence>
<organism evidence="2 3">
    <name type="scientific">Arthrobacter ginkgonis</name>
    <dbReference type="NCBI Taxonomy" id="1630594"/>
    <lineage>
        <taxon>Bacteria</taxon>
        <taxon>Bacillati</taxon>
        <taxon>Actinomycetota</taxon>
        <taxon>Actinomycetes</taxon>
        <taxon>Micrococcales</taxon>
        <taxon>Micrococcaceae</taxon>
        <taxon>Arthrobacter</taxon>
    </lineage>
</organism>
<evidence type="ECO:0000313" key="3">
    <source>
        <dbReference type="Proteomes" id="UP001500752"/>
    </source>
</evidence>
<keyword evidence="3" id="KW-1185">Reference proteome</keyword>
<name>A0ABP7DEL9_9MICC</name>
<evidence type="ECO:0008006" key="4">
    <source>
        <dbReference type="Google" id="ProtNLM"/>
    </source>
</evidence>
<gene>
    <name evidence="2" type="ORF">GCM10023081_44580</name>
</gene>
<feature type="chain" id="PRO_5047436466" description="Spore coat protein U domain-containing protein" evidence="1">
    <location>
        <begin position="37"/>
        <end position="171"/>
    </location>
</feature>
<protein>
    <recommendedName>
        <fullName evidence="4">Spore coat protein U domain-containing protein</fullName>
    </recommendedName>
</protein>
<accession>A0ABP7DEL9</accession>
<sequence>MPTIRRNRRGRLFTLAAAPALLTALLLPLGASTASAEAYPRTVTLRDCTLTLNRPYESTKPGEVIQDATHWGSITCNSNRKVTVYLQAMENDGSVNSLAGDDKIGKGFAGTYDLKAGVAQRVSYRATVPDWDKDHRADIFTLGSFRIHTGGNEVESGLAQSRERVIPIKPQ</sequence>
<dbReference type="EMBL" id="BAABEO010000034">
    <property type="protein sequence ID" value="GAA3703297.1"/>
    <property type="molecule type" value="Genomic_DNA"/>
</dbReference>
<proteinExistence type="predicted"/>
<comment type="caution">
    <text evidence="2">The sequence shown here is derived from an EMBL/GenBank/DDBJ whole genome shotgun (WGS) entry which is preliminary data.</text>
</comment>
<reference evidence="3" key="1">
    <citation type="journal article" date="2019" name="Int. J. Syst. Evol. Microbiol.">
        <title>The Global Catalogue of Microorganisms (GCM) 10K type strain sequencing project: providing services to taxonomists for standard genome sequencing and annotation.</title>
        <authorList>
            <consortium name="The Broad Institute Genomics Platform"/>
            <consortium name="The Broad Institute Genome Sequencing Center for Infectious Disease"/>
            <person name="Wu L."/>
            <person name="Ma J."/>
        </authorList>
    </citation>
    <scope>NUCLEOTIDE SEQUENCE [LARGE SCALE GENOMIC DNA]</scope>
    <source>
        <strain evidence="3">JCM 30742</strain>
    </source>
</reference>
<feature type="signal peptide" evidence="1">
    <location>
        <begin position="1"/>
        <end position="36"/>
    </location>
</feature>
<dbReference type="Proteomes" id="UP001500752">
    <property type="component" value="Unassembled WGS sequence"/>
</dbReference>
<evidence type="ECO:0000313" key="2">
    <source>
        <dbReference type="EMBL" id="GAA3703297.1"/>
    </source>
</evidence>